<accession>A0A164PDU1</accession>
<gene>
    <name evidence="2" type="ORF">SISNIDRAFT_531311</name>
</gene>
<dbReference type="Proteomes" id="UP000076722">
    <property type="component" value="Unassembled WGS sequence"/>
</dbReference>
<reference evidence="2 3" key="1">
    <citation type="journal article" date="2016" name="Mol. Biol. Evol.">
        <title>Comparative Genomics of Early-Diverging Mushroom-Forming Fungi Provides Insights into the Origins of Lignocellulose Decay Capabilities.</title>
        <authorList>
            <person name="Nagy L.G."/>
            <person name="Riley R."/>
            <person name="Tritt A."/>
            <person name="Adam C."/>
            <person name="Daum C."/>
            <person name="Floudas D."/>
            <person name="Sun H."/>
            <person name="Yadav J.S."/>
            <person name="Pangilinan J."/>
            <person name="Larsson K.H."/>
            <person name="Matsuura K."/>
            <person name="Barry K."/>
            <person name="Labutti K."/>
            <person name="Kuo R."/>
            <person name="Ohm R.A."/>
            <person name="Bhattacharya S.S."/>
            <person name="Shirouzu T."/>
            <person name="Yoshinaga Y."/>
            <person name="Martin F.M."/>
            <person name="Grigoriev I.V."/>
            <person name="Hibbett D.S."/>
        </authorList>
    </citation>
    <scope>NUCLEOTIDE SEQUENCE [LARGE SCALE GENOMIC DNA]</scope>
    <source>
        <strain evidence="2 3">HHB9708</strain>
    </source>
</reference>
<dbReference type="AlphaFoldDB" id="A0A164PDU1"/>
<evidence type="ECO:0000256" key="1">
    <source>
        <dbReference type="SAM" id="MobiDB-lite"/>
    </source>
</evidence>
<dbReference type="EMBL" id="KV419435">
    <property type="protein sequence ID" value="KZS88629.1"/>
    <property type="molecule type" value="Genomic_DNA"/>
</dbReference>
<name>A0A164PDU1_9AGAM</name>
<protein>
    <submittedName>
        <fullName evidence="2">Uncharacterized protein</fullName>
    </submittedName>
</protein>
<evidence type="ECO:0000313" key="3">
    <source>
        <dbReference type="Proteomes" id="UP000076722"/>
    </source>
</evidence>
<organism evidence="2 3">
    <name type="scientific">Sistotremastrum niveocremeum HHB9708</name>
    <dbReference type="NCBI Taxonomy" id="1314777"/>
    <lineage>
        <taxon>Eukaryota</taxon>
        <taxon>Fungi</taxon>
        <taxon>Dikarya</taxon>
        <taxon>Basidiomycota</taxon>
        <taxon>Agaricomycotina</taxon>
        <taxon>Agaricomycetes</taxon>
        <taxon>Sistotremastrales</taxon>
        <taxon>Sistotremastraceae</taxon>
        <taxon>Sertulicium</taxon>
        <taxon>Sertulicium niveocremeum</taxon>
    </lineage>
</organism>
<evidence type="ECO:0000313" key="2">
    <source>
        <dbReference type="EMBL" id="KZS88629.1"/>
    </source>
</evidence>
<proteinExistence type="predicted"/>
<feature type="region of interest" description="Disordered" evidence="1">
    <location>
        <begin position="1"/>
        <end position="22"/>
    </location>
</feature>
<sequence length="267" mass="29925">MAEKAELPLGRGRANDHGEEERRSCSIFNVPEDQVLRFDDGYDTTVVLHQLPANIEMICNGEADVAKAVSGARGIRTADVQRVNSTRSMTSGFASPWSGVLKFWSEHEAMDAKATAVPNSESSLRRYVRRGRIDTRDYRGAQINDGRRNSGVEEPLHRVNSCHYPIHETLVHEVMEKVESHDAFAFSECRWQTSALTVSLKAVIYLNACRGSLGLRQRMLLQEIAQLISGRPLSKTSTEDSTYRQNRIIRCLESSSTVQNSTLDIVQ</sequence>
<keyword evidence="3" id="KW-1185">Reference proteome</keyword>
<feature type="compositionally biased region" description="Basic and acidic residues" evidence="1">
    <location>
        <begin position="13"/>
        <end position="22"/>
    </location>
</feature>